<keyword evidence="8 10" id="KW-0206">Cytoskeleton</keyword>
<protein>
    <recommendedName>
        <fullName evidence="10">Dynein light chain roadblock</fullName>
    </recommendedName>
</protein>
<keyword evidence="3 10" id="KW-0813">Transport</keyword>
<dbReference type="AlphaFoldDB" id="A0A8H7UFU5"/>
<evidence type="ECO:0000256" key="8">
    <source>
        <dbReference type="ARBA" id="ARBA00023212"/>
    </source>
</evidence>
<evidence type="ECO:0000313" key="13">
    <source>
        <dbReference type="Proteomes" id="UP000654370"/>
    </source>
</evidence>
<dbReference type="SUPFAM" id="SSF103196">
    <property type="entry name" value="Roadblock/LC7 domain"/>
    <property type="match status" value="1"/>
</dbReference>
<comment type="similarity">
    <text evidence="2 10">Belongs to the GAMAD family.</text>
</comment>
<evidence type="ECO:0000256" key="5">
    <source>
        <dbReference type="ARBA" id="ARBA00022701"/>
    </source>
</evidence>
<dbReference type="Proteomes" id="UP000654370">
    <property type="component" value="Unassembled WGS sequence"/>
</dbReference>
<dbReference type="InterPro" id="IPR016561">
    <property type="entry name" value="DYNLRB1/2"/>
</dbReference>
<proteinExistence type="inferred from homology"/>
<gene>
    <name evidence="12" type="ORF">INT43_003885</name>
</gene>
<keyword evidence="13" id="KW-1185">Reference proteome</keyword>
<keyword evidence="7 10" id="KW-0505">Motor protein</keyword>
<dbReference type="GO" id="GO:0045505">
    <property type="term" value="F:dynein intermediate chain binding"/>
    <property type="evidence" value="ECO:0007669"/>
    <property type="project" value="UniProtKB-UniRule"/>
</dbReference>
<evidence type="ECO:0000256" key="7">
    <source>
        <dbReference type="ARBA" id="ARBA00023175"/>
    </source>
</evidence>
<comment type="subcellular location">
    <subcellularLocation>
        <location evidence="1 10">Cytoplasm</location>
        <location evidence="1 10">Cytoskeleton</location>
    </subcellularLocation>
</comment>
<comment type="caution">
    <text evidence="12">The sequence shown here is derived from an EMBL/GenBank/DDBJ whole genome shotgun (WGS) entry which is preliminary data.</text>
</comment>
<evidence type="ECO:0000256" key="9">
    <source>
        <dbReference type="ARBA" id="ARBA00025362"/>
    </source>
</evidence>
<evidence type="ECO:0000313" key="12">
    <source>
        <dbReference type="EMBL" id="KAG2180097.1"/>
    </source>
</evidence>
<sequence>MAITQQSDVDETLKRLAGRKGVEGVVILNSDGLAIRSTIEAELTKKYASHVHQLVSHSKDAISGIDSENELTFLRVRTKKHELMIAPDKEYLMIVVQNFHEN</sequence>
<dbReference type="GO" id="GO:0005874">
    <property type="term" value="C:microtubule"/>
    <property type="evidence" value="ECO:0007669"/>
    <property type="project" value="UniProtKB-UniRule"/>
</dbReference>
<dbReference type="GO" id="GO:0005868">
    <property type="term" value="C:cytoplasmic dynein complex"/>
    <property type="evidence" value="ECO:0007669"/>
    <property type="project" value="UniProtKB-UniRule"/>
</dbReference>
<dbReference type="PIRSF" id="PIRSF009998">
    <property type="entry name" value="DLC7"/>
    <property type="match status" value="1"/>
</dbReference>
<dbReference type="OrthoDB" id="9985637at2759"/>
<evidence type="ECO:0000256" key="6">
    <source>
        <dbReference type="ARBA" id="ARBA00023017"/>
    </source>
</evidence>
<keyword evidence="4 10" id="KW-0963">Cytoplasm</keyword>
<evidence type="ECO:0000256" key="3">
    <source>
        <dbReference type="ARBA" id="ARBA00022448"/>
    </source>
</evidence>
<evidence type="ECO:0000256" key="1">
    <source>
        <dbReference type="ARBA" id="ARBA00004245"/>
    </source>
</evidence>
<reference evidence="12" key="1">
    <citation type="submission" date="2020-12" db="EMBL/GenBank/DDBJ databases">
        <title>Metabolic potential, ecology and presence of endohyphal bacteria is reflected in genomic diversity of Mucoromycotina.</title>
        <authorList>
            <person name="Muszewska A."/>
            <person name="Okrasinska A."/>
            <person name="Steczkiewicz K."/>
            <person name="Drgas O."/>
            <person name="Orlowska M."/>
            <person name="Perlinska-Lenart U."/>
            <person name="Aleksandrzak-Piekarczyk T."/>
            <person name="Szatraj K."/>
            <person name="Zielenkiewicz U."/>
            <person name="Pilsyk S."/>
            <person name="Malc E."/>
            <person name="Mieczkowski P."/>
            <person name="Kruszewska J.S."/>
            <person name="Biernat P."/>
            <person name="Pawlowska J."/>
        </authorList>
    </citation>
    <scope>NUCLEOTIDE SEQUENCE</scope>
    <source>
        <strain evidence="12">WA0000067209</strain>
    </source>
</reference>
<dbReference type="Gene3D" id="3.30.450.30">
    <property type="entry name" value="Dynein light chain 2a, cytoplasmic"/>
    <property type="match status" value="1"/>
</dbReference>
<evidence type="ECO:0000259" key="11">
    <source>
        <dbReference type="SMART" id="SM00960"/>
    </source>
</evidence>
<accession>A0A8H7UFU5</accession>
<keyword evidence="5 10" id="KW-0493">Microtubule</keyword>
<comment type="function">
    <text evidence="9">Acts as one of several non-catalytic accessory components of the cytoplasmic dynein 1 complex that are thought to be involved in linking dynein to cargos and to adapter proteins that regulate dynein function. Cytoplasmic dynein 1 acts as a motor for the intracellular retrograde motility of vesicles and organelles along microtubules.</text>
</comment>
<keyword evidence="6 10" id="KW-0243">Dynein</keyword>
<dbReference type="GO" id="GO:0005737">
    <property type="term" value="C:cytoplasm"/>
    <property type="evidence" value="ECO:0007669"/>
    <property type="project" value="UniProtKB-UniRule"/>
</dbReference>
<dbReference type="GO" id="GO:0007018">
    <property type="term" value="P:microtubule-based movement"/>
    <property type="evidence" value="ECO:0007669"/>
    <property type="project" value="UniProtKB-UniRule"/>
</dbReference>
<organism evidence="12 13">
    <name type="scientific">Mortierella isabellina</name>
    <name type="common">Filamentous fungus</name>
    <name type="synonym">Umbelopsis isabellina</name>
    <dbReference type="NCBI Taxonomy" id="91625"/>
    <lineage>
        <taxon>Eukaryota</taxon>
        <taxon>Fungi</taxon>
        <taxon>Fungi incertae sedis</taxon>
        <taxon>Mucoromycota</taxon>
        <taxon>Mucoromycotina</taxon>
        <taxon>Umbelopsidomycetes</taxon>
        <taxon>Umbelopsidales</taxon>
        <taxon>Umbelopsidaceae</taxon>
        <taxon>Umbelopsis</taxon>
    </lineage>
</organism>
<evidence type="ECO:0000256" key="2">
    <source>
        <dbReference type="ARBA" id="ARBA00007191"/>
    </source>
</evidence>
<feature type="domain" description="Roadblock/LAMTOR2" evidence="11">
    <location>
        <begin position="9"/>
        <end position="97"/>
    </location>
</feature>
<dbReference type="Pfam" id="PF03259">
    <property type="entry name" value="Robl_LC7"/>
    <property type="match status" value="1"/>
</dbReference>
<dbReference type="InterPro" id="IPR004942">
    <property type="entry name" value="Roadblock/LAMTOR2_dom"/>
</dbReference>
<evidence type="ECO:0000256" key="4">
    <source>
        <dbReference type="ARBA" id="ARBA00022490"/>
    </source>
</evidence>
<dbReference type="PANTHER" id="PTHR10779">
    <property type="entry name" value="DYNEIN LIGHT CHAIN ROADBLOCK"/>
    <property type="match status" value="1"/>
</dbReference>
<dbReference type="EMBL" id="JAEPQZ010000006">
    <property type="protein sequence ID" value="KAG2180097.1"/>
    <property type="molecule type" value="Genomic_DNA"/>
</dbReference>
<dbReference type="SMART" id="SM00960">
    <property type="entry name" value="Robl_LC7"/>
    <property type="match status" value="1"/>
</dbReference>
<evidence type="ECO:0000256" key="10">
    <source>
        <dbReference type="PIRNR" id="PIRNR009998"/>
    </source>
</evidence>
<name>A0A8H7UFU5_MORIS</name>
<dbReference type="FunFam" id="3.30.450.30:FF:000009">
    <property type="entry name" value="Dynein light chain roadblock"/>
    <property type="match status" value="1"/>
</dbReference>